<dbReference type="PANTHER" id="PTHR10357:SF210">
    <property type="entry name" value="MALTODEXTRIN GLUCOSIDASE"/>
    <property type="match status" value="1"/>
</dbReference>
<dbReference type="GO" id="GO:0016798">
    <property type="term" value="F:hydrolase activity, acting on glycosyl bonds"/>
    <property type="evidence" value="ECO:0007669"/>
    <property type="project" value="UniProtKB-KW"/>
</dbReference>
<dbReference type="Gene3D" id="3.90.400.10">
    <property type="entry name" value="Oligo-1,6-glucosidase, Domain 2"/>
    <property type="match status" value="1"/>
</dbReference>
<dbReference type="PANTHER" id="PTHR10357">
    <property type="entry name" value="ALPHA-AMYLASE FAMILY MEMBER"/>
    <property type="match status" value="1"/>
</dbReference>
<evidence type="ECO:0000256" key="1">
    <source>
        <dbReference type="ARBA" id="ARBA00022801"/>
    </source>
</evidence>
<sequence>MKMSITYNSWLESYKKPFGALELGEKLSLSVKATENVKEVYLIIERDGKNLEEIKMTKASDCMFNIDKYEFQQADVYFYFFKTIESINGNNELKYYGKSKRNGICEENFDIDSLSKYQITVSKNTKSPDWFKEGVLYHIFVDRFNKSGKINNPKKNSFVYANWEDTPMYIKNSENEIIRWDFHGGNLKGIISKLSYLKSLGVSIIYLSPIFESQSNHKYDTGDYKNIDPMFGNEEIFKELISEANKKGINIILDGVFSHTGDDSVYFNKYGNYDSVGAYQSQDSPYISWYKFENYPQKYDCWWGVKSLPNVNETETSYIDYIIKSDNSVIKKWMGYGVKGWRLDVADELPSKFIEELKSETLKLDKESILVGEVWEDASNKISYDERRKYLLGDQLNGVTGYVFKNIFVDFFNYKIDSNDVYNSLMTIKENYPKESFKSNLNILGTHDTRRILTELNEDKELLKLAVAIQMTFEGVPYIYYGDEAGLLGETDPDNRRTYPWKNEDKEILAFYKNIIKDRNKSKVLTSGETKFLELENPNVFGYIRYIEDINDDNILVLVNRSEREEVIKIDMKECLNSKYTNLVEGLIQVNYDNVEFKLEPKSHKLVKLEKDAN</sequence>
<dbReference type="InterPro" id="IPR006047">
    <property type="entry name" value="GH13_cat_dom"/>
</dbReference>
<evidence type="ECO:0000256" key="2">
    <source>
        <dbReference type="ARBA" id="ARBA00023295"/>
    </source>
</evidence>
<gene>
    <name evidence="4" type="ORF">D4A35_11275</name>
    <name evidence="5" type="ORF">D4A35_11975</name>
</gene>
<name>A0A5P3XGG1_PARBF</name>
<protein>
    <submittedName>
        <fullName evidence="4">Glycoside hydrolase family 13 protein</fullName>
    </submittedName>
</protein>
<keyword evidence="2" id="KW-0326">Glycosidase</keyword>
<dbReference type="Gene3D" id="3.20.20.80">
    <property type="entry name" value="Glycosidases"/>
    <property type="match status" value="1"/>
</dbReference>
<evidence type="ECO:0000313" key="4">
    <source>
        <dbReference type="EMBL" id="QEZ69437.1"/>
    </source>
</evidence>
<evidence type="ECO:0000259" key="3">
    <source>
        <dbReference type="SMART" id="SM00642"/>
    </source>
</evidence>
<organism evidence="4 6">
    <name type="scientific">Paraclostridium bifermentans</name>
    <name type="common">Clostridium bifermentans</name>
    <dbReference type="NCBI Taxonomy" id="1490"/>
    <lineage>
        <taxon>Bacteria</taxon>
        <taxon>Bacillati</taxon>
        <taxon>Bacillota</taxon>
        <taxon>Clostridia</taxon>
        <taxon>Peptostreptococcales</taxon>
        <taxon>Peptostreptococcaceae</taxon>
        <taxon>Paraclostridium</taxon>
    </lineage>
</organism>
<dbReference type="SMART" id="SM00642">
    <property type="entry name" value="Aamy"/>
    <property type="match status" value="1"/>
</dbReference>
<dbReference type="AlphaFoldDB" id="A0A5P3XGG1"/>
<dbReference type="InterPro" id="IPR017853">
    <property type="entry name" value="GH"/>
</dbReference>
<evidence type="ECO:0000313" key="6">
    <source>
        <dbReference type="Proteomes" id="UP000326961"/>
    </source>
</evidence>
<dbReference type="InterPro" id="IPR013780">
    <property type="entry name" value="Glyco_hydro_b"/>
</dbReference>
<feature type="domain" description="Glycosyl hydrolase family 13 catalytic" evidence="3">
    <location>
        <begin position="138"/>
        <end position="519"/>
    </location>
</feature>
<dbReference type="SUPFAM" id="SSF51011">
    <property type="entry name" value="Glycosyl hydrolase domain"/>
    <property type="match status" value="1"/>
</dbReference>
<dbReference type="CDD" id="cd11338">
    <property type="entry name" value="AmyAc_CMD"/>
    <property type="match status" value="1"/>
</dbReference>
<dbReference type="Gene3D" id="2.60.40.1180">
    <property type="entry name" value="Golgi alpha-mannosidase II"/>
    <property type="match status" value="1"/>
</dbReference>
<accession>A0A5P3XGG1</accession>
<dbReference type="InterPro" id="IPR045857">
    <property type="entry name" value="O16G_dom_2"/>
</dbReference>
<dbReference type="EMBL" id="CP032452">
    <property type="protein sequence ID" value="QEZ69437.1"/>
    <property type="molecule type" value="Genomic_DNA"/>
</dbReference>
<dbReference type="EMBL" id="CP032452">
    <property type="protein sequence ID" value="QEZ69564.1"/>
    <property type="molecule type" value="Genomic_DNA"/>
</dbReference>
<dbReference type="GO" id="GO:0005975">
    <property type="term" value="P:carbohydrate metabolic process"/>
    <property type="evidence" value="ECO:0007669"/>
    <property type="project" value="InterPro"/>
</dbReference>
<dbReference type="SUPFAM" id="SSF51445">
    <property type="entry name" value="(Trans)glycosidases"/>
    <property type="match status" value="1"/>
</dbReference>
<dbReference type="Proteomes" id="UP000326961">
    <property type="component" value="Chromosome"/>
</dbReference>
<proteinExistence type="predicted"/>
<reference evidence="4 6" key="1">
    <citation type="submission" date="2018-09" db="EMBL/GenBank/DDBJ databases">
        <title>A clostridial neurotoxin that targets Anopheles mosquitoes.</title>
        <authorList>
            <person name="Contreras E."/>
            <person name="Masuyer G."/>
            <person name="Qureshi N."/>
            <person name="Chawla S."/>
            <person name="Lim H.L."/>
            <person name="Chen J."/>
            <person name="Stenmark P."/>
            <person name="Gill S."/>
        </authorList>
    </citation>
    <scope>NUCLEOTIDE SEQUENCE [LARGE SCALE GENOMIC DNA]</scope>
    <source>
        <strain evidence="4 6">Cbm</strain>
    </source>
</reference>
<keyword evidence="1 4" id="KW-0378">Hydrolase</keyword>
<evidence type="ECO:0000313" key="5">
    <source>
        <dbReference type="EMBL" id="QEZ69564.1"/>
    </source>
</evidence>
<dbReference type="Pfam" id="PF00128">
    <property type="entry name" value="Alpha-amylase"/>
    <property type="match status" value="1"/>
</dbReference>